<keyword evidence="3" id="KW-1185">Reference proteome</keyword>
<protein>
    <submittedName>
        <fullName evidence="2">Uncharacterized protein</fullName>
    </submittedName>
</protein>
<accession>S3ZF41</accession>
<name>S3ZF41_9ACTN</name>
<dbReference type="EMBL" id="AOPZ01000283">
    <property type="protein sequence ID" value="EPH41763.1"/>
    <property type="molecule type" value="Genomic_DNA"/>
</dbReference>
<reference evidence="2 3" key="1">
    <citation type="submission" date="2013-02" db="EMBL/GenBank/DDBJ databases">
        <title>Draft Genome Sequence of Streptomyces aurantiacus, Which Produces Setomimycin.</title>
        <authorList>
            <person name="Gruening B.A."/>
            <person name="Praeg A."/>
            <person name="Erxleben A."/>
            <person name="Guenther S."/>
            <person name="Mueller M."/>
        </authorList>
    </citation>
    <scope>NUCLEOTIDE SEQUENCE [LARGE SCALE GENOMIC DNA]</scope>
    <source>
        <strain evidence="2 3">JA 4570</strain>
    </source>
</reference>
<dbReference type="AlphaFoldDB" id="S3ZF41"/>
<feature type="region of interest" description="Disordered" evidence="1">
    <location>
        <begin position="1"/>
        <end position="37"/>
    </location>
</feature>
<sequence length="37" mass="3953">MQLLGRDLMSKSASPVRHHDGACGNGRLRSGTVMIVT</sequence>
<dbReference type="Proteomes" id="UP000014629">
    <property type="component" value="Unassembled WGS sequence"/>
</dbReference>
<evidence type="ECO:0000313" key="2">
    <source>
        <dbReference type="EMBL" id="EPH41763.1"/>
    </source>
</evidence>
<proteinExistence type="predicted"/>
<comment type="caution">
    <text evidence="2">The sequence shown here is derived from an EMBL/GenBank/DDBJ whole genome shotgun (WGS) entry which is preliminary data.</text>
</comment>
<organism evidence="2 3">
    <name type="scientific">Streptomyces aurantiacus JA 4570</name>
    <dbReference type="NCBI Taxonomy" id="1286094"/>
    <lineage>
        <taxon>Bacteria</taxon>
        <taxon>Bacillati</taxon>
        <taxon>Actinomycetota</taxon>
        <taxon>Actinomycetes</taxon>
        <taxon>Kitasatosporales</taxon>
        <taxon>Streptomycetaceae</taxon>
        <taxon>Streptomyces</taxon>
        <taxon>Streptomyces aurantiacus group</taxon>
    </lineage>
</organism>
<dbReference type="PATRIC" id="fig|1286094.4.peg.5108"/>
<gene>
    <name evidence="2" type="ORF">STRAU_5168</name>
</gene>
<evidence type="ECO:0000256" key="1">
    <source>
        <dbReference type="SAM" id="MobiDB-lite"/>
    </source>
</evidence>
<evidence type="ECO:0000313" key="3">
    <source>
        <dbReference type="Proteomes" id="UP000014629"/>
    </source>
</evidence>